<dbReference type="RefSeq" id="WP_130073666.1">
    <property type="nucleotide sequence ID" value="NZ_CP048659.1"/>
</dbReference>
<dbReference type="EMBL" id="CP048659">
    <property type="protein sequence ID" value="QOW45992.1"/>
    <property type="molecule type" value="Genomic_DNA"/>
</dbReference>
<evidence type="ECO:0000313" key="1">
    <source>
        <dbReference type="EMBL" id="QOW45992.1"/>
    </source>
</evidence>
<dbReference type="OrthoDB" id="6700786at2"/>
<accession>A0A4Q4H0M5</accession>
<keyword evidence="2" id="KW-1185">Reference proteome</keyword>
<gene>
    <name evidence="1" type="ORF">G0028_08840</name>
</gene>
<dbReference type="AlphaFoldDB" id="A0A4Q4H0M5"/>
<organism evidence="1 2">
    <name type="scientific">Acinetobacter piscicola</name>
    <dbReference type="NCBI Taxonomy" id="2006115"/>
    <lineage>
        <taxon>Bacteria</taxon>
        <taxon>Pseudomonadati</taxon>
        <taxon>Pseudomonadota</taxon>
        <taxon>Gammaproteobacteria</taxon>
        <taxon>Moraxellales</taxon>
        <taxon>Moraxellaceae</taxon>
        <taxon>Acinetobacter</taxon>
    </lineage>
</organism>
<name>A0A4Q4H0M5_9GAMM</name>
<evidence type="ECO:0000313" key="2">
    <source>
        <dbReference type="Proteomes" id="UP000593966"/>
    </source>
</evidence>
<sequence length="69" mass="7883">MLVKIEDGFYLNSAHIIAIRVSRNMITQGFSIDIDYTPNNQKASGTYHKQFQNKVDADAFLQKVHQQIA</sequence>
<proteinExistence type="predicted"/>
<protein>
    <submittedName>
        <fullName evidence="1">Uncharacterized protein</fullName>
    </submittedName>
</protein>
<dbReference type="Proteomes" id="UP000593966">
    <property type="component" value="Chromosome"/>
</dbReference>
<reference evidence="1 2" key="1">
    <citation type="submission" date="2020-02" db="EMBL/GenBank/DDBJ databases">
        <title>Tigecycline-resistant Acinetobacter species from pigs and migratory birds.</title>
        <authorList>
            <person name="Chen C."/>
            <person name="Sun J."/>
            <person name="Liao X.-P."/>
            <person name="Liu Y.-H."/>
        </authorList>
    </citation>
    <scope>NUCLEOTIDE SEQUENCE [LARGE SCALE GENOMIC DNA]</scope>
    <source>
        <strain evidence="1 2">YH12207_T</strain>
    </source>
</reference>